<dbReference type="InterPro" id="IPR050179">
    <property type="entry name" value="Trans_hexapeptide_repeat"/>
</dbReference>
<dbReference type="Pfam" id="PF14602">
    <property type="entry name" value="Hexapep_2"/>
    <property type="match status" value="2"/>
</dbReference>
<keyword evidence="1" id="KW-0808">Transferase</keyword>
<dbReference type="EMBL" id="MFCA01000029">
    <property type="protein sequence ID" value="OGE01192.1"/>
    <property type="molecule type" value="Genomic_DNA"/>
</dbReference>
<feature type="transmembrane region" description="Helical" evidence="3">
    <location>
        <begin position="12"/>
        <end position="33"/>
    </location>
</feature>
<evidence type="ECO:0000256" key="1">
    <source>
        <dbReference type="ARBA" id="ARBA00022679"/>
    </source>
</evidence>
<dbReference type="InterPro" id="IPR001451">
    <property type="entry name" value="Hexapep"/>
</dbReference>
<dbReference type="InterPro" id="IPR018357">
    <property type="entry name" value="Hexapep_transf_CS"/>
</dbReference>
<evidence type="ECO:0000313" key="4">
    <source>
        <dbReference type="EMBL" id="OGE01192.1"/>
    </source>
</evidence>
<dbReference type="STRING" id="1797737.A2196_00585"/>
<evidence type="ECO:0008006" key="6">
    <source>
        <dbReference type="Google" id="ProtNLM"/>
    </source>
</evidence>
<dbReference type="GO" id="GO:0016740">
    <property type="term" value="F:transferase activity"/>
    <property type="evidence" value="ECO:0007669"/>
    <property type="project" value="UniProtKB-KW"/>
</dbReference>
<dbReference type="Gene3D" id="2.160.10.10">
    <property type="entry name" value="Hexapeptide repeat proteins"/>
    <property type="match status" value="1"/>
</dbReference>
<name>A0A1F5HAY6_9BACT</name>
<dbReference type="Proteomes" id="UP000176751">
    <property type="component" value="Unassembled WGS sequence"/>
</dbReference>
<gene>
    <name evidence="4" type="ORF">A2196_00585</name>
</gene>
<reference evidence="4 5" key="1">
    <citation type="journal article" date="2016" name="Nat. Commun.">
        <title>Thousands of microbial genomes shed light on interconnected biogeochemical processes in an aquifer system.</title>
        <authorList>
            <person name="Anantharaman K."/>
            <person name="Brown C.T."/>
            <person name="Hug L.A."/>
            <person name="Sharon I."/>
            <person name="Castelle C.J."/>
            <person name="Probst A.J."/>
            <person name="Thomas B.C."/>
            <person name="Singh A."/>
            <person name="Wilkins M.J."/>
            <person name="Karaoz U."/>
            <person name="Brodie E.L."/>
            <person name="Williams K.H."/>
            <person name="Hubbard S.S."/>
            <person name="Banfield J.F."/>
        </authorList>
    </citation>
    <scope>NUCLEOTIDE SEQUENCE [LARGE SCALE GENOMIC DNA]</scope>
</reference>
<dbReference type="InterPro" id="IPR011004">
    <property type="entry name" value="Trimer_LpxA-like_sf"/>
</dbReference>
<organism evidence="4 5">
    <name type="scientific">Candidatus Curtissbacteria bacterium RIFOXYA1_FULL_41_14</name>
    <dbReference type="NCBI Taxonomy" id="1797737"/>
    <lineage>
        <taxon>Bacteria</taxon>
        <taxon>Candidatus Curtissiibacteriota</taxon>
    </lineage>
</organism>
<evidence type="ECO:0000256" key="3">
    <source>
        <dbReference type="SAM" id="Phobius"/>
    </source>
</evidence>
<dbReference type="PANTHER" id="PTHR43300:SF11">
    <property type="entry name" value="ACETYLTRANSFERASE RV3034C-RELATED"/>
    <property type="match status" value="1"/>
</dbReference>
<evidence type="ECO:0000256" key="2">
    <source>
        <dbReference type="ARBA" id="ARBA00022737"/>
    </source>
</evidence>
<accession>A0A1F5HAY6</accession>
<keyword evidence="3" id="KW-0472">Membrane</keyword>
<evidence type="ECO:0000313" key="5">
    <source>
        <dbReference type="Proteomes" id="UP000176751"/>
    </source>
</evidence>
<dbReference type="PANTHER" id="PTHR43300">
    <property type="entry name" value="ACETYLTRANSFERASE"/>
    <property type="match status" value="1"/>
</dbReference>
<proteinExistence type="predicted"/>
<protein>
    <recommendedName>
        <fullName evidence="6">Acetyltransferase</fullName>
    </recommendedName>
</protein>
<dbReference type="SUPFAM" id="SSF51161">
    <property type="entry name" value="Trimeric LpxA-like enzymes"/>
    <property type="match status" value="1"/>
</dbReference>
<comment type="caution">
    <text evidence="4">The sequence shown here is derived from an EMBL/GenBank/DDBJ whole genome shotgun (WGS) entry which is preliminary data.</text>
</comment>
<keyword evidence="3" id="KW-1133">Transmembrane helix</keyword>
<keyword evidence="3" id="KW-0812">Transmembrane</keyword>
<dbReference type="CDD" id="cd04647">
    <property type="entry name" value="LbH_MAT_like"/>
    <property type="match status" value="1"/>
</dbReference>
<keyword evidence="2" id="KW-0677">Repeat</keyword>
<dbReference type="PROSITE" id="PS00101">
    <property type="entry name" value="HEXAPEP_TRANSFERASES"/>
    <property type="match status" value="1"/>
</dbReference>
<sequence length="178" mass="19476">MRIVDEIGFKKTLKFIFFSFLQTIYCLCLLPPLRKIFLVLLGAKIGNHSILMNVNFFNWHHRGPGGLEVGEECFIGDKTLIDLYDQVILEDQVTIAQNVTILTHLNVGYKNHPLQTKFPKSSRAVIVKSGSAVGAASTILPGVIIGEMSFVAAGSVVTKNVPSKTLVAGVPAKVIRKL</sequence>
<dbReference type="AlphaFoldDB" id="A0A1F5HAY6"/>